<dbReference type="PROSITE" id="PS51257">
    <property type="entry name" value="PROKAR_LIPOPROTEIN"/>
    <property type="match status" value="1"/>
</dbReference>
<protein>
    <recommendedName>
        <fullName evidence="4">Lipoprotein</fullName>
    </recommendedName>
</protein>
<reference evidence="2 3" key="1">
    <citation type="journal article" date="2015" name="G3 (Bethesda)">
        <title>Insights into Ongoing Evolution of the Hexachlorocyclohexane Catabolic Pathway from Comparative Genomics of Ten Sphingomonadaceae Strains.</title>
        <authorList>
            <person name="Pearce S.L."/>
            <person name="Oakeshott J.G."/>
            <person name="Pandey G."/>
        </authorList>
    </citation>
    <scope>NUCLEOTIDE SEQUENCE [LARGE SCALE GENOMIC DNA]</scope>
    <source>
        <strain evidence="2 3">LL01</strain>
    </source>
</reference>
<dbReference type="PATRIC" id="fig|1420583.3.peg.4459"/>
<accession>A0A0J7XHQ9</accession>
<dbReference type="EMBL" id="JACT01000009">
    <property type="protein sequence ID" value="KMS51551.1"/>
    <property type="molecule type" value="Genomic_DNA"/>
</dbReference>
<gene>
    <name evidence="2" type="ORF">V473_23245</name>
</gene>
<proteinExistence type="predicted"/>
<name>A0A0J7XHQ9_9SPHN</name>
<dbReference type="AlphaFoldDB" id="A0A0J7XHQ9"/>
<evidence type="ECO:0000256" key="1">
    <source>
        <dbReference type="SAM" id="MobiDB-lite"/>
    </source>
</evidence>
<feature type="region of interest" description="Disordered" evidence="1">
    <location>
        <begin position="31"/>
        <end position="61"/>
    </location>
</feature>
<evidence type="ECO:0008006" key="4">
    <source>
        <dbReference type="Google" id="ProtNLM"/>
    </source>
</evidence>
<evidence type="ECO:0000313" key="3">
    <source>
        <dbReference type="Proteomes" id="UP000052232"/>
    </source>
</evidence>
<dbReference type="Proteomes" id="UP000052232">
    <property type="component" value="Unassembled WGS sequence"/>
</dbReference>
<keyword evidence="3" id="KW-1185">Reference proteome</keyword>
<dbReference type="STRING" id="1420583.V473_23245"/>
<organism evidence="2 3">
    <name type="scientific">Sphingobium cupriresistens LL01</name>
    <dbReference type="NCBI Taxonomy" id="1420583"/>
    <lineage>
        <taxon>Bacteria</taxon>
        <taxon>Pseudomonadati</taxon>
        <taxon>Pseudomonadota</taxon>
        <taxon>Alphaproteobacteria</taxon>
        <taxon>Sphingomonadales</taxon>
        <taxon>Sphingomonadaceae</taxon>
        <taxon>Sphingobium</taxon>
    </lineage>
</organism>
<comment type="caution">
    <text evidence="2">The sequence shown here is derived from an EMBL/GenBank/DDBJ whole genome shotgun (WGS) entry which is preliminary data.</text>
</comment>
<sequence length="291" mass="31523">MELKSAFERADMKHLSLSILLMAMIAGCGDNPAPSPEDQGTLIQSPSIAAPDPYDAKTSAPSGFKLPAGKLTNIALGNWAKTKRDSTGGDDFTKGFDDKALAGRDFTITIPLSQGDDETAAVWRYDKEKQELLLELDMEYTADLKGQMAVFQSAKDVRSPKQMANAFGVTVDVSQTTQWAIGVGTTSGYAGIIPSDALASSPDQKVYGYLTTTIKMPGDQARSAVAGMRLEIDGVVQKNRSGNTVECSERTTEPKIDQPSETVIKTCLIQAKFRRIAFVTKDGKALKEWRR</sequence>
<evidence type="ECO:0000313" key="2">
    <source>
        <dbReference type="EMBL" id="KMS51551.1"/>
    </source>
</evidence>